<comment type="similarity">
    <text evidence="2">Belongs to the TEL2 family.</text>
</comment>
<dbReference type="Gene3D" id="1.25.40.720">
    <property type="entry name" value="Telomere length regulation protein 2, C-terminal domain"/>
    <property type="match status" value="1"/>
</dbReference>
<dbReference type="Pfam" id="PF10193">
    <property type="entry name" value="Telomere_reg-2"/>
    <property type="match status" value="1"/>
</dbReference>
<dbReference type="InterPro" id="IPR016024">
    <property type="entry name" value="ARM-type_fold"/>
</dbReference>
<evidence type="ECO:0000259" key="6">
    <source>
        <dbReference type="Pfam" id="PF25320"/>
    </source>
</evidence>
<feature type="domain" description="TELO2 ARM repeat" evidence="6">
    <location>
        <begin position="273"/>
        <end position="513"/>
    </location>
</feature>
<dbReference type="InterPro" id="IPR019337">
    <property type="entry name" value="Telomere_length_regulation_dom"/>
</dbReference>
<accession>A0A2C9VPZ9</accession>
<feature type="domain" description="Telomere length regulation protein conserved" evidence="5">
    <location>
        <begin position="626"/>
        <end position="737"/>
    </location>
</feature>
<feature type="compositionally biased region" description="Acidic residues" evidence="4">
    <location>
        <begin position="589"/>
        <end position="598"/>
    </location>
</feature>
<dbReference type="STRING" id="3983.A0A2C9VPZ9"/>
<name>A0A2C9VPZ9_MANES</name>
<dbReference type="GO" id="GO:0051879">
    <property type="term" value="F:Hsp90 protein binding"/>
    <property type="evidence" value="ECO:0000318"/>
    <property type="project" value="GO_Central"/>
</dbReference>
<dbReference type="EMBL" id="CM004392">
    <property type="protein sequence ID" value="OAY47907.1"/>
    <property type="molecule type" value="Genomic_DNA"/>
</dbReference>
<evidence type="ECO:0000313" key="7">
    <source>
        <dbReference type="EMBL" id="OAY47907.1"/>
    </source>
</evidence>
<dbReference type="InterPro" id="IPR057348">
    <property type="entry name" value="TELO2_ARM"/>
</dbReference>
<dbReference type="SUPFAM" id="SSF48371">
    <property type="entry name" value="ARM repeat"/>
    <property type="match status" value="1"/>
</dbReference>
<feature type="compositionally biased region" description="Basic and acidic residues" evidence="4">
    <location>
        <begin position="523"/>
        <end position="546"/>
    </location>
</feature>
<dbReference type="GO" id="GO:0042162">
    <property type="term" value="F:telomeric DNA binding"/>
    <property type="evidence" value="ECO:0000318"/>
    <property type="project" value="GO_Central"/>
</dbReference>
<proteinExistence type="inferred from homology"/>
<feature type="compositionally biased region" description="Basic and acidic residues" evidence="4">
    <location>
        <begin position="554"/>
        <end position="566"/>
    </location>
</feature>
<dbReference type="AlphaFoldDB" id="A0A2C9VPZ9"/>
<organism evidence="7 8">
    <name type="scientific">Manihot esculenta</name>
    <name type="common">Cassava</name>
    <name type="synonym">Jatropha manihot</name>
    <dbReference type="NCBI Taxonomy" id="3983"/>
    <lineage>
        <taxon>Eukaryota</taxon>
        <taxon>Viridiplantae</taxon>
        <taxon>Streptophyta</taxon>
        <taxon>Embryophyta</taxon>
        <taxon>Tracheophyta</taxon>
        <taxon>Spermatophyta</taxon>
        <taxon>Magnoliopsida</taxon>
        <taxon>eudicotyledons</taxon>
        <taxon>Gunneridae</taxon>
        <taxon>Pentapetalae</taxon>
        <taxon>rosids</taxon>
        <taxon>fabids</taxon>
        <taxon>Malpighiales</taxon>
        <taxon>Euphorbiaceae</taxon>
        <taxon>Crotonoideae</taxon>
        <taxon>Manihoteae</taxon>
        <taxon>Manihot</taxon>
    </lineage>
</organism>
<protein>
    <submittedName>
        <fullName evidence="7">Uncharacterized protein</fullName>
    </submittedName>
</protein>
<evidence type="ECO:0000256" key="1">
    <source>
        <dbReference type="ARBA" id="ARBA00004496"/>
    </source>
</evidence>
<comment type="subcellular location">
    <subcellularLocation>
        <location evidence="1">Cytoplasm</location>
    </subcellularLocation>
</comment>
<sequence length="1020" mass="114143">MEEEAKRKRREIGSRVLDKVGEVVSAIKTAKHVEQVICSLHCLAVLLFPIDPSLISGGLDEVYREQVINANIPSAEERKEWWQAFYRGAAFPTLARVLLLDVASNWLPCFPYSAKEHVYDAFFVSGLSTEVVQILVPCLQPNGNDGLDVSAVQSNSERLLLLFLENNGVVQMAREFGIAHQSPDFTKAQLQLFVSRIAQIVASVPDKARPRAPASLSSHLFFKQITIQLLGDVQERVKNLTNKEDFFNESDSDGRMLFVGEIFSRICRRGSSDVLLGEVIPRVLGDIRWCLSSCSGSATKEVFEANPRSQFWLRMMEAIKDPYAVERMSEQLLHQLAIEHATNIEAYWILWMLFNHVLKTHPSIRSMFVDKFLFWKVFPIRCLQWIIQFVVLECPPVANSLTKGLETHILLDTVQRLVAVWSKREFVQSAPVEQQAYVTAAIGLCMEQMSKEELEKSKDVMHSILHGVGCRLESPTHLIRKMASNVALVFSKVIDPQNPLYLDDSCIDETIDWELGLAKPEKRNLPASDENDKAKILTISEPEKDSNFSGSNGMDKKNKGESKKSSPFELVDPDEIIDPGTLNYGSASDGEEDDDASENSDSSSDSSLQPYDLTDDDTDLQKKFTQLVDVVGALRKSNDADGVERALDVAEKLVRASPDELTHVAGDLARTLVQVRCSDSAVEGEEESAEEKRQRALVALLVTCPFQSLDTLNKLLYSPNVDVSQRIMILDVMTEAAQELANAKIMKPKRQSTVLISTISENQPWFLPSSSGPPGAGAWKEVSETGTLLNYSNRYERALPSKPGQIRKGKTRRWSLRQANIQESHLEWTQNKFPVYAAAFMLPAMQGFDKKRHGVDLLGRDFIVLGKLIYMLATCMRCVSMHPEASALAPPLLDMLRSREICHHKEVYVRKAVLFAASSILVSLHPSFVALAITEGNLEVSKGLEWIRMWALNIVESDVDKECYMMAMSCLQLHAEMALQASRALEAAETTFNAKNVGLPSILSKGTIRIPYSNVEYQLN</sequence>
<gene>
    <name evidence="7" type="ORF">MANES_06G115300v8</name>
</gene>
<evidence type="ECO:0000256" key="3">
    <source>
        <dbReference type="ARBA" id="ARBA00022490"/>
    </source>
</evidence>
<dbReference type="GO" id="GO:0005829">
    <property type="term" value="C:cytosol"/>
    <property type="evidence" value="ECO:0000318"/>
    <property type="project" value="GO_Central"/>
</dbReference>
<dbReference type="Gramene" id="Manes.06G115300.1.v8.1">
    <property type="protein sequence ID" value="Manes.06G115300.1.v8.1.CDS"/>
    <property type="gene ID" value="Manes.06G115300.v8.1"/>
</dbReference>
<keyword evidence="8" id="KW-1185">Reference proteome</keyword>
<dbReference type="InterPro" id="IPR038528">
    <property type="entry name" value="TEL2_C_sf"/>
</dbReference>
<dbReference type="PANTHER" id="PTHR15830:SF10">
    <property type="entry name" value="TELOMERE LENGTH REGULATION PROTEIN TEL2 HOMOLOG"/>
    <property type="match status" value="1"/>
</dbReference>
<evidence type="ECO:0000313" key="8">
    <source>
        <dbReference type="Proteomes" id="UP000091857"/>
    </source>
</evidence>
<feature type="region of interest" description="Disordered" evidence="4">
    <location>
        <begin position="523"/>
        <end position="616"/>
    </location>
</feature>
<dbReference type="OrthoDB" id="10258062at2759"/>
<dbReference type="Pfam" id="PF25320">
    <property type="entry name" value="TELO2_ARM"/>
    <property type="match status" value="1"/>
</dbReference>
<dbReference type="PANTHER" id="PTHR15830">
    <property type="entry name" value="TELOMERE LENGTH REGULATION PROTEIN TEL2 FAMILY MEMBER"/>
    <property type="match status" value="1"/>
</dbReference>
<evidence type="ECO:0000256" key="4">
    <source>
        <dbReference type="SAM" id="MobiDB-lite"/>
    </source>
</evidence>
<dbReference type="GO" id="GO:0051083">
    <property type="term" value="P:'de novo' cotranslational protein folding"/>
    <property type="evidence" value="ECO:0000318"/>
    <property type="project" value="GO_Central"/>
</dbReference>
<keyword evidence="3" id="KW-0963">Cytoplasm</keyword>
<evidence type="ECO:0000259" key="5">
    <source>
        <dbReference type="Pfam" id="PF10193"/>
    </source>
</evidence>
<dbReference type="InterPro" id="IPR051970">
    <property type="entry name" value="TEL2_Regulation"/>
</dbReference>
<dbReference type="Proteomes" id="UP000091857">
    <property type="component" value="Chromosome 6"/>
</dbReference>
<evidence type="ECO:0000256" key="2">
    <source>
        <dbReference type="ARBA" id="ARBA00006133"/>
    </source>
</evidence>
<comment type="caution">
    <text evidence="7">The sequence shown here is derived from an EMBL/GenBank/DDBJ whole genome shotgun (WGS) entry which is preliminary data.</text>
</comment>
<reference evidence="8" key="1">
    <citation type="journal article" date="2016" name="Nat. Biotechnol.">
        <title>Sequencing wild and cultivated cassava and related species reveals extensive interspecific hybridization and genetic diversity.</title>
        <authorList>
            <person name="Bredeson J.V."/>
            <person name="Lyons J.B."/>
            <person name="Prochnik S.E."/>
            <person name="Wu G.A."/>
            <person name="Ha C.M."/>
            <person name="Edsinger-Gonzales E."/>
            <person name="Grimwood J."/>
            <person name="Schmutz J."/>
            <person name="Rabbi I.Y."/>
            <person name="Egesi C."/>
            <person name="Nauluvula P."/>
            <person name="Lebot V."/>
            <person name="Ndunguru J."/>
            <person name="Mkamilo G."/>
            <person name="Bart R.S."/>
            <person name="Setter T.L."/>
            <person name="Gleadow R.M."/>
            <person name="Kulakow P."/>
            <person name="Ferguson M.E."/>
            <person name="Rounsley S."/>
            <person name="Rokhsar D.S."/>
        </authorList>
    </citation>
    <scope>NUCLEOTIDE SEQUENCE [LARGE SCALE GENOMIC DNA]</scope>
    <source>
        <strain evidence="8">cv. AM560-2</strain>
    </source>
</reference>